<dbReference type="EMBL" id="MU003894">
    <property type="protein sequence ID" value="KAF2716112.1"/>
    <property type="molecule type" value="Genomic_DNA"/>
</dbReference>
<dbReference type="AlphaFoldDB" id="A0A9P4UHT8"/>
<accession>A0A9P4UHT8</accession>
<gene>
    <name evidence="1" type="ORF">K431DRAFT_289672</name>
</gene>
<keyword evidence="2" id="KW-1185">Reference proteome</keyword>
<reference evidence="1" key="1">
    <citation type="journal article" date="2020" name="Stud. Mycol.">
        <title>101 Dothideomycetes genomes: a test case for predicting lifestyles and emergence of pathogens.</title>
        <authorList>
            <person name="Haridas S."/>
            <person name="Albert R."/>
            <person name="Binder M."/>
            <person name="Bloem J."/>
            <person name="Labutti K."/>
            <person name="Salamov A."/>
            <person name="Andreopoulos B."/>
            <person name="Baker S."/>
            <person name="Barry K."/>
            <person name="Bills G."/>
            <person name="Bluhm B."/>
            <person name="Cannon C."/>
            <person name="Castanera R."/>
            <person name="Culley D."/>
            <person name="Daum C."/>
            <person name="Ezra D."/>
            <person name="Gonzalez J."/>
            <person name="Henrissat B."/>
            <person name="Kuo A."/>
            <person name="Liang C."/>
            <person name="Lipzen A."/>
            <person name="Lutzoni F."/>
            <person name="Magnuson J."/>
            <person name="Mondo S."/>
            <person name="Nolan M."/>
            <person name="Ohm R."/>
            <person name="Pangilinan J."/>
            <person name="Park H.-J."/>
            <person name="Ramirez L."/>
            <person name="Alfaro M."/>
            <person name="Sun H."/>
            <person name="Tritt A."/>
            <person name="Yoshinaga Y."/>
            <person name="Zwiers L.-H."/>
            <person name="Turgeon B."/>
            <person name="Goodwin S."/>
            <person name="Spatafora J."/>
            <person name="Crous P."/>
            <person name="Grigoriev I."/>
        </authorList>
    </citation>
    <scope>NUCLEOTIDE SEQUENCE</scope>
    <source>
        <strain evidence="1">CBS 116435</strain>
    </source>
</reference>
<name>A0A9P4UHT8_9PEZI</name>
<dbReference type="Proteomes" id="UP000799441">
    <property type="component" value="Unassembled WGS sequence"/>
</dbReference>
<evidence type="ECO:0000313" key="1">
    <source>
        <dbReference type="EMBL" id="KAF2716112.1"/>
    </source>
</evidence>
<organism evidence="1 2">
    <name type="scientific">Polychaeton citri CBS 116435</name>
    <dbReference type="NCBI Taxonomy" id="1314669"/>
    <lineage>
        <taxon>Eukaryota</taxon>
        <taxon>Fungi</taxon>
        <taxon>Dikarya</taxon>
        <taxon>Ascomycota</taxon>
        <taxon>Pezizomycotina</taxon>
        <taxon>Dothideomycetes</taxon>
        <taxon>Dothideomycetidae</taxon>
        <taxon>Capnodiales</taxon>
        <taxon>Capnodiaceae</taxon>
        <taxon>Polychaeton</taxon>
    </lineage>
</organism>
<evidence type="ECO:0000313" key="2">
    <source>
        <dbReference type="Proteomes" id="UP000799441"/>
    </source>
</evidence>
<proteinExistence type="predicted"/>
<comment type="caution">
    <text evidence="1">The sequence shown here is derived from an EMBL/GenBank/DDBJ whole genome shotgun (WGS) entry which is preliminary data.</text>
</comment>
<sequence>MLAWKLCMNHAVFSHEPHRALAVNTQRAPWHGICTAQLSNSLPCSPSLESKLQASLRGPISRYCLLSVAIKVRVLVFMLRFNPVVSDYKDSCEHLFPTTHSSPS</sequence>
<protein>
    <submittedName>
        <fullName evidence="1">Uncharacterized protein</fullName>
    </submittedName>
</protein>